<dbReference type="InterPro" id="IPR051476">
    <property type="entry name" value="Bac_ResReg_Asp_Phosphatase"/>
</dbReference>
<organism evidence="9 10">
    <name type="scientific">Bugula neritina</name>
    <name type="common">Brown bryozoan</name>
    <name type="synonym">Sertularia neritina</name>
    <dbReference type="NCBI Taxonomy" id="10212"/>
    <lineage>
        <taxon>Eukaryota</taxon>
        <taxon>Metazoa</taxon>
        <taxon>Spiralia</taxon>
        <taxon>Lophotrochozoa</taxon>
        <taxon>Bryozoa</taxon>
        <taxon>Gymnolaemata</taxon>
        <taxon>Cheilostomatida</taxon>
        <taxon>Flustrina</taxon>
        <taxon>Buguloidea</taxon>
        <taxon>Bugulidae</taxon>
        <taxon>Bugula</taxon>
    </lineage>
</organism>
<dbReference type="OrthoDB" id="626167at2759"/>
<evidence type="ECO:0000256" key="2">
    <source>
        <dbReference type="ARBA" id="ARBA00022490"/>
    </source>
</evidence>
<dbReference type="Proteomes" id="UP000593567">
    <property type="component" value="Unassembled WGS sequence"/>
</dbReference>
<dbReference type="GO" id="GO:0005929">
    <property type="term" value="C:cilium"/>
    <property type="evidence" value="ECO:0007669"/>
    <property type="project" value="TreeGrafter"/>
</dbReference>
<keyword evidence="3" id="KW-0677">Repeat</keyword>
<dbReference type="Gene3D" id="1.25.40.10">
    <property type="entry name" value="Tetratricopeptide repeat domain"/>
    <property type="match status" value="1"/>
</dbReference>
<reference evidence="9" key="1">
    <citation type="submission" date="2020-06" db="EMBL/GenBank/DDBJ databases">
        <title>Draft genome of Bugula neritina, a colonial animal packing powerful symbionts and potential medicines.</title>
        <authorList>
            <person name="Rayko M."/>
        </authorList>
    </citation>
    <scope>NUCLEOTIDE SEQUENCE [LARGE SCALE GENOMIC DNA]</scope>
    <source>
        <strain evidence="9">Kwan_BN1</strain>
    </source>
</reference>
<comment type="subcellular location">
    <subcellularLocation>
        <location evidence="1">Cytoplasm</location>
    </subcellularLocation>
</comment>
<dbReference type="SMART" id="SM00028">
    <property type="entry name" value="TPR"/>
    <property type="match status" value="3"/>
</dbReference>
<gene>
    <name evidence="9" type="ORF">EB796_010454</name>
</gene>
<protein>
    <recommendedName>
        <fullName evidence="5">Tetratricopeptide repeat protein 29</fullName>
    </recommendedName>
</protein>
<dbReference type="AlphaFoldDB" id="A0A7J7K0X2"/>
<comment type="caution">
    <text evidence="9">The sequence shown here is derived from an EMBL/GenBank/DDBJ whole genome shotgun (WGS) entry which is preliminary data.</text>
</comment>
<feature type="compositionally biased region" description="Polar residues" evidence="8">
    <location>
        <begin position="19"/>
        <end position="29"/>
    </location>
</feature>
<dbReference type="GO" id="GO:0005737">
    <property type="term" value="C:cytoplasm"/>
    <property type="evidence" value="ECO:0007669"/>
    <property type="project" value="UniProtKB-SubCell"/>
</dbReference>
<dbReference type="Pfam" id="PF13181">
    <property type="entry name" value="TPR_8"/>
    <property type="match status" value="1"/>
</dbReference>
<feature type="repeat" description="TPR" evidence="7">
    <location>
        <begin position="390"/>
        <end position="423"/>
    </location>
</feature>
<dbReference type="PANTHER" id="PTHR46630:SF1">
    <property type="entry name" value="TETRATRICOPEPTIDE REPEAT PROTEIN 29"/>
    <property type="match status" value="1"/>
</dbReference>
<feature type="region of interest" description="Disordered" evidence="8">
    <location>
        <begin position="16"/>
        <end position="55"/>
    </location>
</feature>
<evidence type="ECO:0000256" key="7">
    <source>
        <dbReference type="PROSITE-ProRule" id="PRU00339"/>
    </source>
</evidence>
<evidence type="ECO:0000256" key="5">
    <source>
        <dbReference type="ARBA" id="ARBA00040665"/>
    </source>
</evidence>
<evidence type="ECO:0000256" key="1">
    <source>
        <dbReference type="ARBA" id="ARBA00004496"/>
    </source>
</evidence>
<evidence type="ECO:0000256" key="3">
    <source>
        <dbReference type="ARBA" id="ARBA00022737"/>
    </source>
</evidence>
<dbReference type="GO" id="GO:0003341">
    <property type="term" value="P:cilium movement"/>
    <property type="evidence" value="ECO:0007669"/>
    <property type="project" value="TreeGrafter"/>
</dbReference>
<evidence type="ECO:0000313" key="10">
    <source>
        <dbReference type="Proteomes" id="UP000593567"/>
    </source>
</evidence>
<dbReference type="EMBL" id="VXIV02001632">
    <property type="protein sequence ID" value="KAF6031218.1"/>
    <property type="molecule type" value="Genomic_DNA"/>
</dbReference>
<accession>A0A7J7K0X2</accession>
<evidence type="ECO:0000313" key="9">
    <source>
        <dbReference type="EMBL" id="KAF6031218.1"/>
    </source>
</evidence>
<evidence type="ECO:0000256" key="8">
    <source>
        <dbReference type="SAM" id="MobiDB-lite"/>
    </source>
</evidence>
<feature type="region of interest" description="Disordered" evidence="8">
    <location>
        <begin position="485"/>
        <end position="510"/>
    </location>
</feature>
<dbReference type="InterPro" id="IPR019734">
    <property type="entry name" value="TPR_rpt"/>
</dbReference>
<name>A0A7J7K0X2_BUGNE</name>
<dbReference type="PANTHER" id="PTHR46630">
    <property type="entry name" value="TETRATRICOPEPTIDE REPEAT PROTEIN 29"/>
    <property type="match status" value="1"/>
</dbReference>
<keyword evidence="4 7" id="KW-0802">TPR repeat</keyword>
<comment type="function">
    <text evidence="6">Axonemal protein which is implicated in axonemal and/or peri-axonemal structure assembly and regulates flagellum assembly and beating and therefore sperm motility.</text>
</comment>
<dbReference type="PROSITE" id="PS50005">
    <property type="entry name" value="TPR"/>
    <property type="match status" value="1"/>
</dbReference>
<keyword evidence="2" id="KW-0963">Cytoplasm</keyword>
<proteinExistence type="predicted"/>
<evidence type="ECO:0000256" key="6">
    <source>
        <dbReference type="ARBA" id="ARBA00044739"/>
    </source>
</evidence>
<evidence type="ECO:0000256" key="4">
    <source>
        <dbReference type="ARBA" id="ARBA00022803"/>
    </source>
</evidence>
<keyword evidence="10" id="KW-1185">Reference proteome</keyword>
<dbReference type="InterPro" id="IPR011990">
    <property type="entry name" value="TPR-like_helical_dom_sf"/>
</dbReference>
<dbReference type="SUPFAM" id="SSF48452">
    <property type="entry name" value="TPR-like"/>
    <property type="match status" value="1"/>
</dbReference>
<sequence length="510" mass="57837">MADTIMKYCKMATMLPQIRTPNSGRSQASKKGLMPTPPRTGSAKSRPETGLSAKSIKLKNANRKEQEIILRRERLREEQPLLSKAQTAAYRNTFKHNLCLDMLQAGFHRAFSELHMLMTKQRAAREAAGPDSVLWNEPLLENEQEKLESMKFYLMEAEEALRNGDLKLVYKNRFSLAQFFQGRGDKWLSDHFFQTCLDVSSQEENAEERLCEALCFVGLAMEENGELFDAIERFEDYYQLSQGQTGWRTESGKEFHTDACDHLTRLYTAVAATRLRMIKRRLEWTTCSRLTTLLKKLLISLSCGDESQSGDATYKLALAYVKMEDAKTALLYLKMYLEICEASKDDAGIGRACEAMAKAFDLEGKTEESLKCLVRFVEVAEKSGQELALARACQNLGYIYNSRGDYSEASKYFSKAFSLSQSKDSRKAAESSSVHYGISHALGLMKGVKKHLTMTGKVPMTRIINWKNQRQDEFKKSISLEEVSLERELKESEPVNSIAEPTELPSSDES</sequence>